<evidence type="ECO:0000313" key="4">
    <source>
        <dbReference type="EMBL" id="PNP39756.1"/>
    </source>
</evidence>
<name>A0A2K0T2K6_9HYPO</name>
<keyword evidence="1" id="KW-0378">Hydrolase</keyword>
<dbReference type="InterPro" id="IPR012341">
    <property type="entry name" value="6hp_glycosidase-like_sf"/>
</dbReference>
<dbReference type="PANTHER" id="PTHR36845:SF1">
    <property type="entry name" value="HYDROLASE, PUTATIVE (AFU_ORTHOLOGUE AFUA_7G05090)-RELATED"/>
    <property type="match status" value="1"/>
</dbReference>
<protein>
    <recommendedName>
        <fullName evidence="6">Unsaturated glucuronyl hydrolase</fullName>
    </recommendedName>
</protein>
<feature type="compositionally biased region" description="Basic and acidic residues" evidence="3">
    <location>
        <begin position="7"/>
        <end position="21"/>
    </location>
</feature>
<dbReference type="Gene3D" id="1.50.10.10">
    <property type="match status" value="1"/>
</dbReference>
<dbReference type="Proteomes" id="UP000236546">
    <property type="component" value="Unassembled WGS sequence"/>
</dbReference>
<sequence>MASSTDLSRDSSQDGLSRKPSQDSPPTPSSVLSVTDVTTTASKAFPRHQLTVELSGLYSEVIAAKLWKVAEEYLEDGKAPSQYPEWTPEDGETPGRYITKEVNFWTCGFFPGSLYCILERYVKYPQYLPLPGIDRLDFHAKLLTLCRTWAAPLHQMAKRTNTHDLGFIVQPALRQDWELTGNYDSHASVMTAAGNLASRYDDRMKAVRSWDKSVSTRYNITDKDSNFLVIVDSMCNMDLLFYAGHHSSDQRLIDIATDHAHFIRRNLIRSNDSTWHVVNFDPRDGSLKTKHTHQGYSDDSTWSRGQAWTILGFTQTYIWTKEQIFLDTAIRLAEHFLEPLRSAKHTYPFVPLWDFDAPIGDRPLRDSSAGMIAANGLLLLHQILGEGSGYLNDALRIARETIDMCQATDPAQLVADADSKIKAEGVTFDCILKHATANNNEYALVRYSDHGLVYADYYFLEFGNKLLRMGMV</sequence>
<feature type="region of interest" description="Disordered" evidence="3">
    <location>
        <begin position="1"/>
        <end position="33"/>
    </location>
</feature>
<comment type="caution">
    <text evidence="4">The sequence shown here is derived from an EMBL/GenBank/DDBJ whole genome shotgun (WGS) entry which is preliminary data.</text>
</comment>
<reference evidence="4 5" key="1">
    <citation type="submission" date="2017-02" db="EMBL/GenBank/DDBJ databases">
        <title>Genomes of Trichoderma spp. with biocontrol activity.</title>
        <authorList>
            <person name="Gardiner D."/>
            <person name="Kazan K."/>
            <person name="Vos C."/>
            <person name="Harvey P."/>
        </authorList>
    </citation>
    <scope>NUCLEOTIDE SEQUENCE [LARGE SCALE GENOMIC DNA]</scope>
    <source>
        <strain evidence="4 5">A5MH</strain>
    </source>
</reference>
<dbReference type="GO" id="GO:0052757">
    <property type="term" value="F:chondroitin hydrolase activity"/>
    <property type="evidence" value="ECO:0007669"/>
    <property type="project" value="TreeGrafter"/>
</dbReference>
<evidence type="ECO:0000256" key="3">
    <source>
        <dbReference type="SAM" id="MobiDB-lite"/>
    </source>
</evidence>
<dbReference type="SUPFAM" id="SSF48208">
    <property type="entry name" value="Six-hairpin glycosidases"/>
    <property type="match status" value="1"/>
</dbReference>
<accession>A0A2K0T2K6</accession>
<proteinExistence type="inferred from homology"/>
<evidence type="ECO:0000256" key="1">
    <source>
        <dbReference type="ARBA" id="ARBA00022801"/>
    </source>
</evidence>
<organism evidence="4 5">
    <name type="scientific">Trichoderma gamsii</name>
    <dbReference type="NCBI Taxonomy" id="398673"/>
    <lineage>
        <taxon>Eukaryota</taxon>
        <taxon>Fungi</taxon>
        <taxon>Dikarya</taxon>
        <taxon>Ascomycota</taxon>
        <taxon>Pezizomycotina</taxon>
        <taxon>Sordariomycetes</taxon>
        <taxon>Hypocreomycetidae</taxon>
        <taxon>Hypocreales</taxon>
        <taxon>Hypocreaceae</taxon>
        <taxon>Trichoderma</taxon>
    </lineage>
</organism>
<dbReference type="OrthoDB" id="2317065at2759"/>
<dbReference type="InterPro" id="IPR052369">
    <property type="entry name" value="UG_Glycosaminoglycan_Hydrolase"/>
</dbReference>
<dbReference type="EMBL" id="MTYH01000075">
    <property type="protein sequence ID" value="PNP39756.1"/>
    <property type="molecule type" value="Genomic_DNA"/>
</dbReference>
<evidence type="ECO:0008006" key="6">
    <source>
        <dbReference type="Google" id="ProtNLM"/>
    </source>
</evidence>
<dbReference type="InterPro" id="IPR008928">
    <property type="entry name" value="6-hairpin_glycosidase_sf"/>
</dbReference>
<comment type="similarity">
    <text evidence="2">Belongs to the glycosyl hydrolase 88 family.</text>
</comment>
<dbReference type="GO" id="GO:0000272">
    <property type="term" value="P:polysaccharide catabolic process"/>
    <property type="evidence" value="ECO:0007669"/>
    <property type="project" value="TreeGrafter"/>
</dbReference>
<gene>
    <name evidence="4" type="ORF">TGAMA5MH_08275</name>
</gene>
<evidence type="ECO:0000256" key="2">
    <source>
        <dbReference type="ARBA" id="ARBA00038358"/>
    </source>
</evidence>
<dbReference type="AlphaFoldDB" id="A0A2K0T2K6"/>
<dbReference type="PANTHER" id="PTHR36845">
    <property type="entry name" value="HYDROLASE, PUTATIVE (AFU_ORTHOLOGUE AFUA_7G05090)-RELATED"/>
    <property type="match status" value="1"/>
</dbReference>
<evidence type="ECO:0000313" key="5">
    <source>
        <dbReference type="Proteomes" id="UP000236546"/>
    </source>
</evidence>